<keyword evidence="6 10" id="KW-0676">Redox-active center</keyword>
<sequence length="104" mass="11415">MAIRNATDETFAQETNSGLVIADLGAPWCGPCKMIAPVLEEIDEEQGDQMNIVKVDIDENMETAQKYGVMSVPTLLFFKDGELVDQAVGFKPKEEIVSIAEKHA</sequence>
<comment type="caution">
    <text evidence="12">The sequence shown here is derived from an EMBL/GenBank/DDBJ whole genome shotgun (WGS) entry which is preliminary data.</text>
</comment>
<keyword evidence="5 10" id="KW-1015">Disulfide bond</keyword>
<feature type="disulfide bond" description="Redox-active" evidence="10">
    <location>
        <begin position="29"/>
        <end position="32"/>
    </location>
</feature>
<dbReference type="PROSITE" id="PS51352">
    <property type="entry name" value="THIOREDOXIN_2"/>
    <property type="match status" value="1"/>
</dbReference>
<dbReference type="InterPro" id="IPR005746">
    <property type="entry name" value="Thioredoxin"/>
</dbReference>
<dbReference type="RefSeq" id="WP_160835168.1">
    <property type="nucleotide sequence ID" value="NZ_WMET01000001.1"/>
</dbReference>
<feature type="site" description="Contributes to redox potential value" evidence="9">
    <location>
        <position position="30"/>
    </location>
</feature>
<dbReference type="PIRSF" id="PIRSF000077">
    <property type="entry name" value="Thioredoxin"/>
    <property type="match status" value="1"/>
</dbReference>
<evidence type="ECO:0000256" key="4">
    <source>
        <dbReference type="ARBA" id="ARBA00022982"/>
    </source>
</evidence>
<organism evidence="12 13">
    <name type="scientific">Halobacillus litoralis</name>
    <dbReference type="NCBI Taxonomy" id="45668"/>
    <lineage>
        <taxon>Bacteria</taxon>
        <taxon>Bacillati</taxon>
        <taxon>Bacillota</taxon>
        <taxon>Bacilli</taxon>
        <taxon>Bacillales</taxon>
        <taxon>Bacillaceae</taxon>
        <taxon>Halobacillus</taxon>
    </lineage>
</organism>
<evidence type="ECO:0000256" key="10">
    <source>
        <dbReference type="PIRSR" id="PIRSR000077-4"/>
    </source>
</evidence>
<evidence type="ECO:0000313" key="12">
    <source>
        <dbReference type="EMBL" id="MYL18718.1"/>
    </source>
</evidence>
<keyword evidence="3" id="KW-0813">Transport</keyword>
<evidence type="ECO:0000256" key="2">
    <source>
        <dbReference type="ARBA" id="ARBA00020570"/>
    </source>
</evidence>
<feature type="domain" description="Thioredoxin" evidence="11">
    <location>
        <begin position="1"/>
        <end position="104"/>
    </location>
</feature>
<dbReference type="NCBIfam" id="TIGR01068">
    <property type="entry name" value="thioredoxin"/>
    <property type="match status" value="1"/>
</dbReference>
<evidence type="ECO:0000256" key="7">
    <source>
        <dbReference type="NCBIfam" id="TIGR01068"/>
    </source>
</evidence>
<evidence type="ECO:0000256" key="3">
    <source>
        <dbReference type="ARBA" id="ARBA00022448"/>
    </source>
</evidence>
<evidence type="ECO:0000256" key="5">
    <source>
        <dbReference type="ARBA" id="ARBA00023157"/>
    </source>
</evidence>
<feature type="active site" description="Nucleophile" evidence="9">
    <location>
        <position position="29"/>
    </location>
</feature>
<dbReference type="PANTHER" id="PTHR45663:SF11">
    <property type="entry name" value="GEO12009P1"/>
    <property type="match status" value="1"/>
</dbReference>
<dbReference type="PANTHER" id="PTHR45663">
    <property type="entry name" value="GEO12009P1"/>
    <property type="match status" value="1"/>
</dbReference>
<dbReference type="CDD" id="cd02947">
    <property type="entry name" value="TRX_family"/>
    <property type="match status" value="1"/>
</dbReference>
<dbReference type="Gene3D" id="3.40.30.10">
    <property type="entry name" value="Glutaredoxin"/>
    <property type="match status" value="1"/>
</dbReference>
<reference evidence="12 13" key="1">
    <citation type="submission" date="2019-11" db="EMBL/GenBank/DDBJ databases">
        <title>Genome sequences of 17 halophilic strains isolated from different environments.</title>
        <authorList>
            <person name="Furrow R.E."/>
        </authorList>
    </citation>
    <scope>NUCLEOTIDE SEQUENCE [LARGE SCALE GENOMIC DNA]</scope>
    <source>
        <strain evidence="12 13">22511_23_Filter</strain>
    </source>
</reference>
<evidence type="ECO:0000256" key="8">
    <source>
        <dbReference type="PIRNR" id="PIRNR000077"/>
    </source>
</evidence>
<evidence type="ECO:0000256" key="9">
    <source>
        <dbReference type="PIRSR" id="PIRSR000077-1"/>
    </source>
</evidence>
<dbReference type="SUPFAM" id="SSF52833">
    <property type="entry name" value="Thioredoxin-like"/>
    <property type="match status" value="1"/>
</dbReference>
<evidence type="ECO:0000259" key="11">
    <source>
        <dbReference type="PROSITE" id="PS51352"/>
    </source>
</evidence>
<evidence type="ECO:0000256" key="6">
    <source>
        <dbReference type="ARBA" id="ARBA00023284"/>
    </source>
</evidence>
<feature type="site" description="Contributes to redox potential value" evidence="9">
    <location>
        <position position="31"/>
    </location>
</feature>
<name>A0A845DNB2_9BACI</name>
<comment type="similarity">
    <text evidence="1 8">Belongs to the thioredoxin family.</text>
</comment>
<gene>
    <name evidence="12" type="primary">trxA</name>
    <name evidence="12" type="ORF">GLW04_02385</name>
</gene>
<dbReference type="GO" id="GO:0005829">
    <property type="term" value="C:cytosol"/>
    <property type="evidence" value="ECO:0007669"/>
    <property type="project" value="TreeGrafter"/>
</dbReference>
<dbReference type="PRINTS" id="PR00421">
    <property type="entry name" value="THIOREDOXIN"/>
</dbReference>
<evidence type="ECO:0000256" key="1">
    <source>
        <dbReference type="ARBA" id="ARBA00008987"/>
    </source>
</evidence>
<dbReference type="InterPro" id="IPR013766">
    <property type="entry name" value="Thioredoxin_domain"/>
</dbReference>
<dbReference type="EMBL" id="WMET01000001">
    <property type="protein sequence ID" value="MYL18718.1"/>
    <property type="molecule type" value="Genomic_DNA"/>
</dbReference>
<feature type="site" description="Deprotonates C-terminal active site Cys" evidence="9">
    <location>
        <position position="23"/>
    </location>
</feature>
<keyword evidence="4" id="KW-0249">Electron transport</keyword>
<dbReference type="InterPro" id="IPR036249">
    <property type="entry name" value="Thioredoxin-like_sf"/>
</dbReference>
<accession>A0A845DNB2</accession>
<evidence type="ECO:0000313" key="13">
    <source>
        <dbReference type="Proteomes" id="UP000460949"/>
    </source>
</evidence>
<dbReference type="FunFam" id="3.40.30.10:FF:000001">
    <property type="entry name" value="Thioredoxin"/>
    <property type="match status" value="1"/>
</dbReference>
<dbReference type="AlphaFoldDB" id="A0A845DNB2"/>
<dbReference type="GO" id="GO:0045454">
    <property type="term" value="P:cell redox homeostasis"/>
    <property type="evidence" value="ECO:0007669"/>
    <property type="project" value="TreeGrafter"/>
</dbReference>
<feature type="active site" description="Nucleophile" evidence="9">
    <location>
        <position position="32"/>
    </location>
</feature>
<protein>
    <recommendedName>
        <fullName evidence="2 7">Thioredoxin</fullName>
    </recommendedName>
</protein>
<dbReference type="Proteomes" id="UP000460949">
    <property type="component" value="Unassembled WGS sequence"/>
</dbReference>
<proteinExistence type="inferred from homology"/>
<dbReference type="GO" id="GO:0015035">
    <property type="term" value="F:protein-disulfide reductase activity"/>
    <property type="evidence" value="ECO:0007669"/>
    <property type="project" value="UniProtKB-UniRule"/>
</dbReference>
<dbReference type="Pfam" id="PF00085">
    <property type="entry name" value="Thioredoxin"/>
    <property type="match status" value="1"/>
</dbReference>